<evidence type="ECO:0000313" key="2">
    <source>
        <dbReference type="Proteomes" id="UP000322617"/>
    </source>
</evidence>
<dbReference type="Proteomes" id="UP000322617">
    <property type="component" value="Chromosome"/>
</dbReference>
<dbReference type="RefSeq" id="WP_018449745.1">
    <property type="nucleotide sequence ID" value="NZ_AP019827.1"/>
</dbReference>
<keyword evidence="2" id="KW-1185">Reference proteome</keyword>
<proteinExistence type="predicted"/>
<dbReference type="EMBL" id="AP019827">
    <property type="protein sequence ID" value="BBM41059.1"/>
    <property type="molecule type" value="Genomic_DNA"/>
</dbReference>
<name>A0A510JNY2_9FUSO</name>
<dbReference type="STRING" id="1122172.GCA_000373045_00130"/>
<dbReference type="OrthoDB" id="366726at2"/>
<reference evidence="1 2" key="1">
    <citation type="submission" date="2019-07" db="EMBL/GenBank/DDBJ databases">
        <title>Complete Genome Sequence of Leptotrichia shahii Strain JCM 16776.</title>
        <authorList>
            <person name="Watanabe S."/>
            <person name="Cui L."/>
        </authorList>
    </citation>
    <scope>NUCLEOTIDE SEQUENCE [LARGE SCALE GENOMIC DNA]</scope>
    <source>
        <strain evidence="1 2">JCM16776</strain>
    </source>
</reference>
<dbReference type="KEGG" id="lsz:JCM16776_1279"/>
<accession>A0A510JNY2</accession>
<evidence type="ECO:0000313" key="1">
    <source>
        <dbReference type="EMBL" id="BBM41059.1"/>
    </source>
</evidence>
<sequence>MSSGIYRKTRIKIILYPNAAAAVLFWYKQIWEYKNSNMKEFENFMMDRAGVESFKAQIRLFVGDVKGEPTPGELGLYPEKPLSK</sequence>
<gene>
    <name evidence="1" type="ORF">JCM16776_1279</name>
</gene>
<organism evidence="1 2">
    <name type="scientific">Leptotrichia shahii</name>
    <dbReference type="NCBI Taxonomy" id="157691"/>
    <lineage>
        <taxon>Bacteria</taxon>
        <taxon>Fusobacteriati</taxon>
        <taxon>Fusobacteriota</taxon>
        <taxon>Fusobacteriia</taxon>
        <taxon>Fusobacteriales</taxon>
        <taxon>Leptotrichiaceae</taxon>
        <taxon>Leptotrichia</taxon>
    </lineage>
</organism>
<protein>
    <submittedName>
        <fullName evidence="1">Uncharacterized protein</fullName>
    </submittedName>
</protein>
<dbReference type="AlphaFoldDB" id="A0A510JNY2"/>